<dbReference type="STRING" id="307507.A0A2V0NTW4"/>
<dbReference type="OrthoDB" id="2423701at2759"/>
<evidence type="ECO:0000256" key="2">
    <source>
        <dbReference type="ARBA" id="ARBA00022490"/>
    </source>
</evidence>
<accession>A0A2V0NTW4</accession>
<keyword evidence="10" id="KW-1185">Reference proteome</keyword>
<evidence type="ECO:0000256" key="7">
    <source>
        <dbReference type="SAM" id="MobiDB-lite"/>
    </source>
</evidence>
<dbReference type="Gene3D" id="1.25.40.10">
    <property type="entry name" value="Tetratricopeptide repeat domain"/>
    <property type="match status" value="3"/>
</dbReference>
<feature type="repeat" description="TPR" evidence="5">
    <location>
        <begin position="2"/>
        <end position="35"/>
    </location>
</feature>
<dbReference type="Pfam" id="PF07719">
    <property type="entry name" value="TPR_2"/>
    <property type="match status" value="1"/>
</dbReference>
<feature type="repeat" description="TPR" evidence="5">
    <location>
        <begin position="425"/>
        <end position="458"/>
    </location>
</feature>
<comment type="subcellular location">
    <subcellularLocation>
        <location evidence="1">Cytoplasm</location>
    </subcellularLocation>
</comment>
<dbReference type="InterPro" id="IPR006636">
    <property type="entry name" value="STI1_HS-bd"/>
</dbReference>
<dbReference type="SUPFAM" id="SSF48452">
    <property type="entry name" value="TPR-like"/>
    <property type="match status" value="3"/>
</dbReference>
<dbReference type="PROSITE" id="PS50005">
    <property type="entry name" value="TPR"/>
    <property type="match status" value="4"/>
</dbReference>
<comment type="caution">
    <text evidence="9">The sequence shown here is derived from an EMBL/GenBank/DDBJ whole genome shotgun (WGS) entry which is preliminary data.</text>
</comment>
<organism evidence="9 10">
    <name type="scientific">Raphidocelis subcapitata</name>
    <dbReference type="NCBI Taxonomy" id="307507"/>
    <lineage>
        <taxon>Eukaryota</taxon>
        <taxon>Viridiplantae</taxon>
        <taxon>Chlorophyta</taxon>
        <taxon>core chlorophytes</taxon>
        <taxon>Chlorophyceae</taxon>
        <taxon>CS clade</taxon>
        <taxon>Sphaeropleales</taxon>
        <taxon>Selenastraceae</taxon>
        <taxon>Raphidocelis</taxon>
    </lineage>
</organism>
<dbReference type="AlphaFoldDB" id="A0A2V0NTW4"/>
<dbReference type="InterPro" id="IPR041243">
    <property type="entry name" value="STI1/HOP_DP"/>
</dbReference>
<feature type="domain" description="STI1" evidence="8">
    <location>
        <begin position="529"/>
        <end position="568"/>
    </location>
</feature>
<feature type="repeat" description="TPR" evidence="5">
    <location>
        <begin position="70"/>
        <end position="103"/>
    </location>
</feature>
<feature type="compositionally biased region" description="Acidic residues" evidence="7">
    <location>
        <begin position="233"/>
        <end position="242"/>
    </location>
</feature>
<evidence type="ECO:0000256" key="3">
    <source>
        <dbReference type="ARBA" id="ARBA00022737"/>
    </source>
</evidence>
<dbReference type="FunFam" id="1.25.40.10:FF:000010">
    <property type="entry name" value="Stress-induced phosphoprotein 1"/>
    <property type="match status" value="1"/>
</dbReference>
<keyword evidence="6" id="KW-0175">Coiled coil</keyword>
<evidence type="ECO:0000259" key="8">
    <source>
        <dbReference type="SMART" id="SM00727"/>
    </source>
</evidence>
<evidence type="ECO:0000256" key="4">
    <source>
        <dbReference type="ARBA" id="ARBA00022803"/>
    </source>
</evidence>
<evidence type="ECO:0000313" key="9">
    <source>
        <dbReference type="EMBL" id="GBF91081.1"/>
    </source>
</evidence>
<keyword evidence="2" id="KW-0963">Cytoplasm</keyword>
<dbReference type="InterPro" id="IPR013105">
    <property type="entry name" value="TPR_2"/>
</dbReference>
<proteinExistence type="predicted"/>
<feature type="compositionally biased region" description="Low complexity" evidence="7">
    <location>
        <begin position="195"/>
        <end position="232"/>
    </location>
</feature>
<feature type="repeat" description="TPR" evidence="5">
    <location>
        <begin position="459"/>
        <end position="492"/>
    </location>
</feature>
<name>A0A2V0NTW4_9CHLO</name>
<evidence type="ECO:0000256" key="1">
    <source>
        <dbReference type="ARBA" id="ARBA00004496"/>
    </source>
</evidence>
<dbReference type="Pfam" id="PF13432">
    <property type="entry name" value="TPR_16"/>
    <property type="match status" value="1"/>
</dbReference>
<dbReference type="EMBL" id="BDRX01000021">
    <property type="protein sequence ID" value="GBF91081.1"/>
    <property type="molecule type" value="Genomic_DNA"/>
</dbReference>
<protein>
    <recommendedName>
        <fullName evidence="8">STI1 domain-containing protein</fullName>
    </recommendedName>
</protein>
<dbReference type="SMART" id="SM00028">
    <property type="entry name" value="TPR"/>
    <property type="match status" value="9"/>
</dbReference>
<dbReference type="SMART" id="SM00727">
    <property type="entry name" value="STI1"/>
    <property type="match status" value="2"/>
</dbReference>
<reference evidence="9 10" key="1">
    <citation type="journal article" date="2018" name="Sci. Rep.">
        <title>Raphidocelis subcapitata (=Pseudokirchneriella subcapitata) provides an insight into genome evolution and environmental adaptations in the Sphaeropleales.</title>
        <authorList>
            <person name="Suzuki S."/>
            <person name="Yamaguchi H."/>
            <person name="Nakajima N."/>
            <person name="Kawachi M."/>
        </authorList>
    </citation>
    <scope>NUCLEOTIDE SEQUENCE [LARGE SCALE GENOMIC DNA]</scope>
    <source>
        <strain evidence="9 10">NIES-35</strain>
    </source>
</reference>
<dbReference type="FunFam" id="1.10.260.100:FF:000002">
    <property type="entry name" value="Stress-induced-phosphoprotein 1 (Hsp70/Hsp90-organizing)"/>
    <property type="match status" value="1"/>
</dbReference>
<dbReference type="GO" id="GO:0051879">
    <property type="term" value="F:Hsp90 protein binding"/>
    <property type="evidence" value="ECO:0007669"/>
    <property type="project" value="TreeGrafter"/>
</dbReference>
<sequence length="580" mass="62833">MADELKAKGNAAFSAGKFEEAVAHFTAAIELDPTNHVLYSNRSAAEVSLYHYTKALKDAKKCVELKPDWAKGYSRLGAAYHGLEDWEQAIAAYEDGLRVDPANAALQSALSDAISAKNRSEAGGSQLFGPDAMARLAMDPRGRPLLEDADFMGRLKLVAAHPEMLNGMLGDAKMQLALEIMLGIRVASSADEAAAKATSAAEPQEATSSGRAQGSSSGGAAAKDPEPAAAPDVEMEVGEEEKELAARREAAAAEKAKGNDAYKAKRFEEALAHYDAAIEHFDGDISFITNKAAVRYEMGDYEGCISDCDSAVARGRELRADYSLVGRALARKGNALVKLGRLQEAVEAYNKSLMEHRNADTLKRLQETEKALKAQQEEAYVDAAKCEEEREKGNTAFKEARYPEAVVHYQEALKRGPPAHNPEAHKLYSNLAACYTKLGAYPEGIKAADRCIELAPTFAKGYSRKGTLQFLMKEYSKGLETYEAGLKADPESAELKDGVARCLDAINRLAQGHGSEEELAEARAKGLEDPEVQRILRDPVMQSVLEDLQSNPRAAQHHMANTDIRAKISKLVAAGIIQMR</sequence>
<evidence type="ECO:0000256" key="5">
    <source>
        <dbReference type="PROSITE-ProRule" id="PRU00339"/>
    </source>
</evidence>
<dbReference type="FunCoup" id="A0A2V0NTW4">
    <property type="interactions" value="2057"/>
</dbReference>
<dbReference type="InParanoid" id="A0A2V0NTW4"/>
<dbReference type="PANTHER" id="PTHR22904">
    <property type="entry name" value="TPR REPEAT CONTAINING PROTEIN"/>
    <property type="match status" value="1"/>
</dbReference>
<keyword evidence="4 5" id="KW-0802">TPR repeat</keyword>
<feature type="coiled-coil region" evidence="6">
    <location>
        <begin position="339"/>
        <end position="382"/>
    </location>
</feature>
<dbReference type="GO" id="GO:0005737">
    <property type="term" value="C:cytoplasm"/>
    <property type="evidence" value="ECO:0007669"/>
    <property type="project" value="UniProtKB-SubCell"/>
</dbReference>
<dbReference type="Proteomes" id="UP000247498">
    <property type="component" value="Unassembled WGS sequence"/>
</dbReference>
<feature type="domain" description="STI1" evidence="8">
    <location>
        <begin position="129"/>
        <end position="168"/>
    </location>
</feature>
<dbReference type="Pfam" id="PF00515">
    <property type="entry name" value="TPR_1"/>
    <property type="match status" value="1"/>
</dbReference>
<dbReference type="PANTHER" id="PTHR22904:SF533">
    <property type="entry name" value="HSP70-HSP90 ORGANIZING PROTEIN 3"/>
    <property type="match status" value="1"/>
</dbReference>
<keyword evidence="3" id="KW-0677">Repeat</keyword>
<dbReference type="Gene3D" id="1.10.260.100">
    <property type="match status" value="2"/>
</dbReference>
<dbReference type="InterPro" id="IPR019734">
    <property type="entry name" value="TPR_rpt"/>
</dbReference>
<dbReference type="Pfam" id="PF13424">
    <property type="entry name" value="TPR_12"/>
    <property type="match status" value="1"/>
</dbReference>
<dbReference type="PROSITE" id="PS50293">
    <property type="entry name" value="TPR_REGION"/>
    <property type="match status" value="1"/>
</dbReference>
<gene>
    <name evidence="9" type="ORF">Rsub_03937</name>
</gene>
<evidence type="ECO:0000256" key="6">
    <source>
        <dbReference type="SAM" id="Coils"/>
    </source>
</evidence>
<evidence type="ECO:0000313" key="10">
    <source>
        <dbReference type="Proteomes" id="UP000247498"/>
    </source>
</evidence>
<feature type="region of interest" description="Disordered" evidence="7">
    <location>
        <begin position="195"/>
        <end position="243"/>
    </location>
</feature>
<dbReference type="InterPro" id="IPR011990">
    <property type="entry name" value="TPR-like_helical_dom_sf"/>
</dbReference>
<dbReference type="FunFam" id="1.25.40.10:FF:000020">
    <property type="entry name" value="Stress-induced phosphoprotein 1"/>
    <property type="match status" value="1"/>
</dbReference>
<dbReference type="Pfam" id="PF17830">
    <property type="entry name" value="STI1-HOP_DP"/>
    <property type="match status" value="2"/>
</dbReference>